<dbReference type="Gene3D" id="1.25.10.10">
    <property type="entry name" value="Leucine-rich Repeat Variant"/>
    <property type="match status" value="1"/>
</dbReference>
<dbReference type="SUPFAM" id="SSF48371">
    <property type="entry name" value="ARM repeat"/>
    <property type="match status" value="1"/>
</dbReference>
<dbReference type="OrthoDB" id="2250022at2759"/>
<dbReference type="InterPro" id="IPR016024">
    <property type="entry name" value="ARM-type_fold"/>
</dbReference>
<evidence type="ECO:0000313" key="1">
    <source>
        <dbReference type="EMBL" id="ETO31923.1"/>
    </source>
</evidence>
<name>X6P1C6_RETFI</name>
<sequence length="222" mass="25577">MEISLEKLGQWIKLQSKDRPVQEESAKQLREILEIRKRETTVEEWEKFSHHLHQKVFDLISSKENNVKIGGILLMDELMDMSTENNEGKIQRFRNYLQMIVDQSSQPSQSDIVLLSTKAVGHLAKCAGPLSTEIVDKTIEHSFVLLRSKIELKRLASMWLLKELAKNVPTLFNQHLSKVINDIWPAIHDSNAKVREAGVLTLRESSFWQNLCASIGKDYKLQ</sequence>
<gene>
    <name evidence="1" type="ORF">RFI_05194</name>
</gene>
<accession>X6P1C6</accession>
<dbReference type="EMBL" id="ASPP01004608">
    <property type="protein sequence ID" value="ETO31923.1"/>
    <property type="molecule type" value="Genomic_DNA"/>
</dbReference>
<proteinExistence type="predicted"/>
<dbReference type="InterPro" id="IPR011989">
    <property type="entry name" value="ARM-like"/>
</dbReference>
<dbReference type="GO" id="GO:0016301">
    <property type="term" value="F:kinase activity"/>
    <property type="evidence" value="ECO:0007669"/>
    <property type="project" value="UniProtKB-KW"/>
</dbReference>
<protein>
    <submittedName>
        <fullName evidence="1">Protein kinase, Atypical group</fullName>
    </submittedName>
</protein>
<reference evidence="1 2" key="1">
    <citation type="journal article" date="2013" name="Curr. Biol.">
        <title>The Genome of the Foraminiferan Reticulomyxa filosa.</title>
        <authorList>
            <person name="Glockner G."/>
            <person name="Hulsmann N."/>
            <person name="Schleicher M."/>
            <person name="Noegel A.A."/>
            <person name="Eichinger L."/>
            <person name="Gallinger C."/>
            <person name="Pawlowski J."/>
            <person name="Sierra R."/>
            <person name="Euteneuer U."/>
            <person name="Pillet L."/>
            <person name="Moustafa A."/>
            <person name="Platzer M."/>
            <person name="Groth M."/>
            <person name="Szafranski K."/>
            <person name="Schliwa M."/>
        </authorList>
    </citation>
    <scope>NUCLEOTIDE SEQUENCE [LARGE SCALE GENOMIC DNA]</scope>
</reference>
<keyword evidence="1" id="KW-0418">Kinase</keyword>
<dbReference type="AlphaFoldDB" id="X6P1C6"/>
<dbReference type="Proteomes" id="UP000023152">
    <property type="component" value="Unassembled WGS sequence"/>
</dbReference>
<organism evidence="1 2">
    <name type="scientific">Reticulomyxa filosa</name>
    <dbReference type="NCBI Taxonomy" id="46433"/>
    <lineage>
        <taxon>Eukaryota</taxon>
        <taxon>Sar</taxon>
        <taxon>Rhizaria</taxon>
        <taxon>Retaria</taxon>
        <taxon>Foraminifera</taxon>
        <taxon>Monothalamids</taxon>
        <taxon>Reticulomyxidae</taxon>
        <taxon>Reticulomyxa</taxon>
    </lineage>
</organism>
<evidence type="ECO:0000313" key="2">
    <source>
        <dbReference type="Proteomes" id="UP000023152"/>
    </source>
</evidence>
<dbReference type="OMA" id="INDIWPA"/>
<keyword evidence="1" id="KW-0808">Transferase</keyword>
<keyword evidence="2" id="KW-1185">Reference proteome</keyword>
<comment type="caution">
    <text evidence="1">The sequence shown here is derived from an EMBL/GenBank/DDBJ whole genome shotgun (WGS) entry which is preliminary data.</text>
</comment>